<protein>
    <recommendedName>
        <fullName evidence="4">ABC-type quaternary amine transporter</fullName>
        <ecNumber evidence="4">7.6.2.9</ecNumber>
    </recommendedName>
</protein>
<dbReference type="SMART" id="SM00382">
    <property type="entry name" value="AAA"/>
    <property type="match status" value="1"/>
</dbReference>
<keyword evidence="3 6" id="KW-0067">ATP-binding</keyword>
<dbReference type="Pfam" id="PF00005">
    <property type="entry name" value="ABC_tran"/>
    <property type="match status" value="1"/>
</dbReference>
<organism evidence="6 7">
    <name type="scientific">Heliorestis convoluta</name>
    <dbReference type="NCBI Taxonomy" id="356322"/>
    <lineage>
        <taxon>Bacteria</taxon>
        <taxon>Bacillati</taxon>
        <taxon>Bacillota</taxon>
        <taxon>Clostridia</taxon>
        <taxon>Eubacteriales</taxon>
        <taxon>Heliobacteriaceae</taxon>
        <taxon>Heliorestis</taxon>
    </lineage>
</organism>
<dbReference type="AlphaFoldDB" id="A0A5Q2MWP2"/>
<dbReference type="InterPro" id="IPR050093">
    <property type="entry name" value="ABC_SmlMolc_Importer"/>
</dbReference>
<dbReference type="InterPro" id="IPR027417">
    <property type="entry name" value="P-loop_NTPase"/>
</dbReference>
<dbReference type="Gene3D" id="2.40.50.100">
    <property type="match status" value="1"/>
</dbReference>
<sequence length="388" mass="43702">MIQAHLKKRLPSFSLQLQFQIPQGAVLGLFGPSGCGKSITLRCLAGLVEPDEGSITMDDQVYFDSNKKISIAARKRKVGFLFQNYALFPHLTVEKNITFGLKHLPAQEQKKKAQYMLERMRLQGLEKRYPSQLSGGQQQRVALARTLVTDPALLLLDEPFSALDSQVKNKLEQEVLEVKNAFSGTMILVSHSLEEVYRLCSHIAVMENGRILQFGSRDQIVHGPINRTVARFVGTKNIFDGQILERKDDHAIAYIPAYHCNLKIPKPDFTSNHVSIGIRPSKVRLLTKREYQEKEWDNAFGATVLQNILGPDGQTLFLKIQNCCNDSYPFAGLVRDHSPSGKVSSNNYDLQVQTSKGIDPLVEEIYQEGAQVYLYLPIGEMAIWKRKA</sequence>
<dbReference type="Proteomes" id="UP000366051">
    <property type="component" value="Chromosome"/>
</dbReference>
<evidence type="ECO:0000256" key="1">
    <source>
        <dbReference type="ARBA" id="ARBA00022448"/>
    </source>
</evidence>
<dbReference type="GO" id="GO:0005524">
    <property type="term" value="F:ATP binding"/>
    <property type="evidence" value="ECO:0007669"/>
    <property type="project" value="UniProtKB-KW"/>
</dbReference>
<dbReference type="PROSITE" id="PS00211">
    <property type="entry name" value="ABC_TRANSPORTER_1"/>
    <property type="match status" value="1"/>
</dbReference>
<dbReference type="PROSITE" id="PS50893">
    <property type="entry name" value="ABC_TRANSPORTER_2"/>
    <property type="match status" value="1"/>
</dbReference>
<reference evidence="7" key="1">
    <citation type="submission" date="2019-11" db="EMBL/GenBank/DDBJ databases">
        <title>Genome sequence of Heliorestis convoluta strain HH, an alkaliphilic and minimalistic phototrophic bacterium from a soda lake in Egypt.</title>
        <authorList>
            <person name="Dewey E.D."/>
            <person name="Stokes L.M."/>
            <person name="Burchell B.M."/>
            <person name="Shaffer K.N."/>
            <person name="Huntington A.M."/>
            <person name="Baker J.M."/>
            <person name="Nadendla S."/>
            <person name="Giglio M.G."/>
            <person name="Touchman J.W."/>
            <person name="Blankenship R.E."/>
            <person name="Madigan M.T."/>
            <person name="Sattley W.M."/>
        </authorList>
    </citation>
    <scope>NUCLEOTIDE SEQUENCE [LARGE SCALE GENOMIC DNA]</scope>
    <source>
        <strain evidence="7">HH</strain>
    </source>
</reference>
<keyword evidence="2" id="KW-0547">Nucleotide-binding</keyword>
<dbReference type="SUPFAM" id="SSF52540">
    <property type="entry name" value="P-loop containing nucleoside triphosphate hydrolases"/>
    <property type="match status" value="1"/>
</dbReference>
<keyword evidence="1" id="KW-0813">Transport</keyword>
<name>A0A5Q2MWP2_9FIRM</name>
<keyword evidence="7" id="KW-1185">Reference proteome</keyword>
<dbReference type="PANTHER" id="PTHR42781:SF4">
    <property type="entry name" value="SPERMIDINE_PUTRESCINE IMPORT ATP-BINDING PROTEIN POTA"/>
    <property type="match status" value="1"/>
</dbReference>
<dbReference type="PANTHER" id="PTHR42781">
    <property type="entry name" value="SPERMIDINE/PUTRESCINE IMPORT ATP-BINDING PROTEIN POTA"/>
    <property type="match status" value="1"/>
</dbReference>
<dbReference type="FunFam" id="3.40.50.300:FF:000425">
    <property type="entry name" value="Probable ABC transporter, ATP-binding subunit"/>
    <property type="match status" value="1"/>
</dbReference>
<dbReference type="InterPro" id="IPR003439">
    <property type="entry name" value="ABC_transporter-like_ATP-bd"/>
</dbReference>
<evidence type="ECO:0000313" key="7">
    <source>
        <dbReference type="Proteomes" id="UP000366051"/>
    </source>
</evidence>
<feature type="domain" description="ABC transporter" evidence="5">
    <location>
        <begin position="1"/>
        <end position="233"/>
    </location>
</feature>
<dbReference type="RefSeq" id="WP_153724290.1">
    <property type="nucleotide sequence ID" value="NZ_CP045875.1"/>
</dbReference>
<dbReference type="InterPro" id="IPR003593">
    <property type="entry name" value="AAA+_ATPase"/>
</dbReference>
<dbReference type="KEGG" id="hcv:FTV88_0598"/>
<dbReference type="EC" id="7.6.2.9" evidence="4"/>
<dbReference type="InterPro" id="IPR017871">
    <property type="entry name" value="ABC_transporter-like_CS"/>
</dbReference>
<evidence type="ECO:0000256" key="3">
    <source>
        <dbReference type="ARBA" id="ARBA00022840"/>
    </source>
</evidence>
<proteinExistence type="predicted"/>
<evidence type="ECO:0000256" key="4">
    <source>
        <dbReference type="ARBA" id="ARBA00066388"/>
    </source>
</evidence>
<dbReference type="GO" id="GO:0016887">
    <property type="term" value="F:ATP hydrolysis activity"/>
    <property type="evidence" value="ECO:0007669"/>
    <property type="project" value="InterPro"/>
</dbReference>
<evidence type="ECO:0000259" key="5">
    <source>
        <dbReference type="PROSITE" id="PS50893"/>
    </source>
</evidence>
<dbReference type="GO" id="GO:0015418">
    <property type="term" value="F:ABC-type quaternary ammonium compound transporting activity"/>
    <property type="evidence" value="ECO:0007669"/>
    <property type="project" value="UniProtKB-EC"/>
</dbReference>
<dbReference type="EMBL" id="CP045875">
    <property type="protein sequence ID" value="QGG46777.1"/>
    <property type="molecule type" value="Genomic_DNA"/>
</dbReference>
<dbReference type="Gene3D" id="3.40.50.300">
    <property type="entry name" value="P-loop containing nucleotide triphosphate hydrolases"/>
    <property type="match status" value="1"/>
</dbReference>
<evidence type="ECO:0000256" key="2">
    <source>
        <dbReference type="ARBA" id="ARBA00022741"/>
    </source>
</evidence>
<evidence type="ECO:0000313" key="6">
    <source>
        <dbReference type="EMBL" id="QGG46777.1"/>
    </source>
</evidence>
<dbReference type="OrthoDB" id="9802264at2"/>
<accession>A0A5Q2MWP2</accession>
<gene>
    <name evidence="6" type="ORF">FTV88_0598</name>
</gene>